<dbReference type="PROSITE" id="PS51502">
    <property type="entry name" value="S_R_A_B_BARREL"/>
    <property type="match status" value="1"/>
</dbReference>
<dbReference type="RefSeq" id="WP_166411390.1">
    <property type="nucleotide sequence ID" value="NZ_CP049869.1"/>
</dbReference>
<organism evidence="2 3">
    <name type="scientific">Sphingomonas piscis</name>
    <dbReference type="NCBI Taxonomy" id="2714943"/>
    <lineage>
        <taxon>Bacteria</taxon>
        <taxon>Pseudomonadati</taxon>
        <taxon>Pseudomonadota</taxon>
        <taxon>Alphaproteobacteria</taxon>
        <taxon>Sphingomonadales</taxon>
        <taxon>Sphingomonadaceae</taxon>
        <taxon>Sphingomonas</taxon>
    </lineage>
</organism>
<dbReference type="EMBL" id="CP049869">
    <property type="protein sequence ID" value="QIK78999.1"/>
    <property type="molecule type" value="Genomic_DNA"/>
</dbReference>
<proteinExistence type="predicted"/>
<evidence type="ECO:0000313" key="3">
    <source>
        <dbReference type="Proteomes" id="UP000503222"/>
    </source>
</evidence>
<dbReference type="SUPFAM" id="SSF54909">
    <property type="entry name" value="Dimeric alpha+beta barrel"/>
    <property type="match status" value="1"/>
</dbReference>
<dbReference type="Proteomes" id="UP000503222">
    <property type="component" value="Chromosome"/>
</dbReference>
<reference evidence="2 3" key="1">
    <citation type="submission" date="2020-03" db="EMBL/GenBank/DDBJ databases">
        <title>Sphingomonas sp. nov., isolated from fish.</title>
        <authorList>
            <person name="Hyun D.-W."/>
            <person name="Bae J.-W."/>
        </authorList>
    </citation>
    <scope>NUCLEOTIDE SEQUENCE [LARGE SCALE GENOMIC DNA]</scope>
    <source>
        <strain evidence="2 3">HDW15B</strain>
    </source>
</reference>
<sequence length="105" mass="11852">MAANKIIHQVFFWLQQPTSVEDRDALIAGLRRLAVIDGVRSLEVGVPASTEQRDVVDSSFAVSETMIFDSLEDQAAYQDHPLHHQFIDECGHLWSKVLVYDVVTQ</sequence>
<feature type="domain" description="Stress-response A/B barrel" evidence="1">
    <location>
        <begin position="6"/>
        <end position="102"/>
    </location>
</feature>
<evidence type="ECO:0000313" key="2">
    <source>
        <dbReference type="EMBL" id="QIK78999.1"/>
    </source>
</evidence>
<dbReference type="AlphaFoldDB" id="A0A6G7YQI7"/>
<dbReference type="SMART" id="SM00886">
    <property type="entry name" value="Dabb"/>
    <property type="match status" value="1"/>
</dbReference>
<dbReference type="KEGG" id="spii:G7077_08915"/>
<dbReference type="Gene3D" id="3.30.70.100">
    <property type="match status" value="1"/>
</dbReference>
<dbReference type="InterPro" id="IPR013097">
    <property type="entry name" value="Dabb"/>
</dbReference>
<accession>A0A6G7YQI7</accession>
<dbReference type="InterPro" id="IPR011008">
    <property type="entry name" value="Dimeric_a/b-barrel"/>
</dbReference>
<evidence type="ECO:0000259" key="1">
    <source>
        <dbReference type="PROSITE" id="PS51502"/>
    </source>
</evidence>
<keyword evidence="3" id="KW-1185">Reference proteome</keyword>
<protein>
    <submittedName>
        <fullName evidence="2">Dabb family protein</fullName>
    </submittedName>
</protein>
<dbReference type="Pfam" id="PF07876">
    <property type="entry name" value="Dabb"/>
    <property type="match status" value="1"/>
</dbReference>
<name>A0A6G7YQI7_9SPHN</name>
<gene>
    <name evidence="2" type="ORF">G7077_08915</name>
</gene>